<organism evidence="1 2">
    <name type="scientific">Miscanthus lutarioriparius</name>
    <dbReference type="NCBI Taxonomy" id="422564"/>
    <lineage>
        <taxon>Eukaryota</taxon>
        <taxon>Viridiplantae</taxon>
        <taxon>Streptophyta</taxon>
        <taxon>Embryophyta</taxon>
        <taxon>Tracheophyta</taxon>
        <taxon>Spermatophyta</taxon>
        <taxon>Magnoliopsida</taxon>
        <taxon>Liliopsida</taxon>
        <taxon>Poales</taxon>
        <taxon>Poaceae</taxon>
        <taxon>PACMAD clade</taxon>
        <taxon>Panicoideae</taxon>
        <taxon>Andropogonodae</taxon>
        <taxon>Andropogoneae</taxon>
        <taxon>Saccharinae</taxon>
        <taxon>Miscanthus</taxon>
    </lineage>
</organism>
<comment type="caution">
    <text evidence="1">The sequence shown here is derived from an EMBL/GenBank/DDBJ whole genome shotgun (WGS) entry which is preliminary data.</text>
</comment>
<dbReference type="OrthoDB" id="686632at2759"/>
<reference evidence="1" key="1">
    <citation type="submission" date="2020-10" db="EMBL/GenBank/DDBJ databases">
        <authorList>
            <person name="Han B."/>
            <person name="Lu T."/>
            <person name="Zhao Q."/>
            <person name="Huang X."/>
            <person name="Zhao Y."/>
        </authorList>
    </citation>
    <scope>NUCLEOTIDE SEQUENCE</scope>
</reference>
<name>A0A811RH02_9POAL</name>
<dbReference type="EMBL" id="CAJGYO010000015">
    <property type="protein sequence ID" value="CAD6269621.1"/>
    <property type="molecule type" value="Genomic_DNA"/>
</dbReference>
<proteinExistence type="predicted"/>
<evidence type="ECO:0000313" key="2">
    <source>
        <dbReference type="Proteomes" id="UP000604825"/>
    </source>
</evidence>
<accession>A0A811RH02</accession>
<gene>
    <name evidence="1" type="ORF">NCGR_LOCUS52923</name>
</gene>
<dbReference type="Proteomes" id="UP000604825">
    <property type="component" value="Unassembled WGS sequence"/>
</dbReference>
<evidence type="ECO:0000313" key="1">
    <source>
        <dbReference type="EMBL" id="CAD6269621.1"/>
    </source>
</evidence>
<keyword evidence="2" id="KW-1185">Reference proteome</keyword>
<protein>
    <submittedName>
        <fullName evidence="1">Uncharacterized protein</fullName>
    </submittedName>
</protein>
<dbReference type="AlphaFoldDB" id="A0A811RH02"/>
<sequence length="184" mass="21765">MGFDRLLHVGECYDFMRVGFMPTHVGPLGYIFCLCADYFVVLSPQSMANAPPRELWICQCPRTFIEFEDVYAQAEYFFVDVIGIVVHVSNIRGRDDVRMRPYRYVVLMNERYHCIIITVKYTHICCHLSEWRRATSELRILAGLHVQMNRKRGLRNRLLVDEARRRRVQEFAKDTVSRLIDLEN</sequence>